<organism evidence="2">
    <name type="scientific">Tanacetum cinerariifolium</name>
    <name type="common">Dalmatian daisy</name>
    <name type="synonym">Chrysanthemum cinerariifolium</name>
    <dbReference type="NCBI Taxonomy" id="118510"/>
    <lineage>
        <taxon>Eukaryota</taxon>
        <taxon>Viridiplantae</taxon>
        <taxon>Streptophyta</taxon>
        <taxon>Embryophyta</taxon>
        <taxon>Tracheophyta</taxon>
        <taxon>Spermatophyta</taxon>
        <taxon>Magnoliopsida</taxon>
        <taxon>eudicotyledons</taxon>
        <taxon>Gunneridae</taxon>
        <taxon>Pentapetalae</taxon>
        <taxon>asterids</taxon>
        <taxon>campanulids</taxon>
        <taxon>Asterales</taxon>
        <taxon>Asteraceae</taxon>
        <taxon>Asteroideae</taxon>
        <taxon>Anthemideae</taxon>
        <taxon>Anthemidinae</taxon>
        <taxon>Tanacetum</taxon>
    </lineage>
</organism>
<feature type="region of interest" description="Disordered" evidence="1">
    <location>
        <begin position="567"/>
        <end position="601"/>
    </location>
</feature>
<protein>
    <submittedName>
        <fullName evidence="2">Uncharacterized protein</fullName>
    </submittedName>
</protein>
<reference evidence="2" key="1">
    <citation type="journal article" date="2019" name="Sci. Rep.">
        <title>Draft genome of Tanacetum cinerariifolium, the natural source of mosquito coil.</title>
        <authorList>
            <person name="Yamashiro T."/>
            <person name="Shiraishi A."/>
            <person name="Satake H."/>
            <person name="Nakayama K."/>
        </authorList>
    </citation>
    <scope>NUCLEOTIDE SEQUENCE</scope>
</reference>
<feature type="region of interest" description="Disordered" evidence="1">
    <location>
        <begin position="210"/>
        <end position="369"/>
    </location>
</feature>
<gene>
    <name evidence="2" type="ORF">Tci_062059</name>
</gene>
<sequence length="1191" mass="135999">MKVENGVIELYFVNTEYLLADLFTKALGRDRIEFLINKLGMRSFTPETLKQLTDEVDESIDITIDQQVAMDEALVPYARRLRIGRSNFRLLSDISSKESTLQLLEMLHICPRIPGQSFVEPPFKEEILAFLWFLGHSGAIRRKSSGYDSLQLSQAQILWGLYHKRNVDFAYLMWEDFVYQVEHKDTKKSNEMYYPRNSDAYKEYYAVATGATPPKPKASVRKTRSSSDTTVTPPTAAIGPRLNESEEEISWNSTNEEGGDDDDKGDDGDDGEEGNDDDDDDAQDDDDQEEERNDKDDQEEGSDDEQPSDKEEFIHPSLSTHAEEETRDEESFDHIPKTPKNTDDEGNGKENLGTNVGREKGHDEEDEEDELYRDVNINLGRGVQMAYVHTTQESKDSHTPDAGMESIFETTSQMDVQTLTPMAPLHVSAPTLTPSTIATITTTQQAPTPPTTAPSTIQQDLPNFGSLFGFDHRLKTLEANFSKFMQTNQFARAVSSIFGIVQRYMDQQMNEATVNEQLEAEVLTRSSNSSKTSYVIAADLSEMELKKILIEKMEGNKDVVMMMRIKTNNPPLDQTGGPRDVEKERSQTSESTKAEEPMQTTFEMEEPSHPEFDIGSDDQPIVEPSHIQPWISELAKQSDSRSSFNELMDTPVDFSAFLMNQLKVDTLTSELLAAPTYELMKGSCKSLVELEFFLEEFYKATTDQLDWVNPEGQQYPYNMLKPLPLIPNSREQMPSFNSIVRAFASLGHDLDEFIKSGVENLIPILNQIEDFSESNKEFFSIDDDSFSIDSIDYVEASPPDSVLISSEVIEIVISETKSSSTSLNSLLEETNTFDNSLPEFETFFFDVEEISSGSTTTPLDISLLEYEVFYDDHVKEINSGSPTTPFDSPVYASFIFDLSINLFPPADRSDFYEFTDELIPFIYAPEYDCFLFKLSSIPGFMKTFANGFHYLKSSLSPLFNLGITRRVIPFDHFINNELEYLRGGASSSKYTIVVTKTKAADYGHIKWIEDLVPRTMWIQEPESTRDVYSKSRIIAITELKIVEWHNYKHLDWITVRRDDDKLYKFKDGDFKRLRISRHRGYVTASCSKKADKSDSVESYQKKLNLTKPDTYRSDLKRKEAYIAYSNPRGFIYHNKDKQNRLMRIDELHKFSDGTLTDVRTALDDRLKGIRMKYLPQSIWRKNDKDRAATMI</sequence>
<name>A0A6L2NUS9_TANCI</name>
<feature type="compositionally biased region" description="Basic and acidic residues" evidence="1">
    <location>
        <begin position="332"/>
        <end position="348"/>
    </location>
</feature>
<evidence type="ECO:0000256" key="1">
    <source>
        <dbReference type="SAM" id="MobiDB-lite"/>
    </source>
</evidence>
<accession>A0A6L2NUS9</accession>
<dbReference type="EMBL" id="BKCJ010010105">
    <property type="protein sequence ID" value="GEU90081.1"/>
    <property type="molecule type" value="Genomic_DNA"/>
</dbReference>
<dbReference type="AlphaFoldDB" id="A0A6L2NUS9"/>
<feature type="compositionally biased region" description="Basic and acidic residues" evidence="1">
    <location>
        <begin position="579"/>
        <end position="596"/>
    </location>
</feature>
<comment type="caution">
    <text evidence="2">The sequence shown here is derived from an EMBL/GenBank/DDBJ whole genome shotgun (WGS) entry which is preliminary data.</text>
</comment>
<evidence type="ECO:0000313" key="2">
    <source>
        <dbReference type="EMBL" id="GEU90081.1"/>
    </source>
</evidence>
<feature type="compositionally biased region" description="Acidic residues" evidence="1">
    <location>
        <begin position="257"/>
        <end position="306"/>
    </location>
</feature>
<proteinExistence type="predicted"/>